<name>A0ABX1BCC3_9ACTN</name>
<dbReference type="Gene3D" id="3.90.1200.10">
    <property type="match status" value="1"/>
</dbReference>
<protein>
    <submittedName>
        <fullName evidence="2">Aminoglycoside phosphotransferase family protein</fullName>
    </submittedName>
</protein>
<evidence type="ECO:0000259" key="1">
    <source>
        <dbReference type="Pfam" id="PF01636"/>
    </source>
</evidence>
<dbReference type="Gene3D" id="3.30.200.20">
    <property type="entry name" value="Phosphorylase Kinase, domain 1"/>
    <property type="match status" value="1"/>
</dbReference>
<dbReference type="Proteomes" id="UP000696294">
    <property type="component" value="Unassembled WGS sequence"/>
</dbReference>
<dbReference type="EMBL" id="JAATEP010000038">
    <property type="protein sequence ID" value="NJP95438.1"/>
    <property type="molecule type" value="Genomic_DNA"/>
</dbReference>
<evidence type="ECO:0000313" key="2">
    <source>
        <dbReference type="EMBL" id="NJP95438.1"/>
    </source>
</evidence>
<gene>
    <name evidence="2" type="ORF">HCN51_39400</name>
</gene>
<feature type="domain" description="Aminoglycoside phosphotransferase" evidence="1">
    <location>
        <begin position="48"/>
        <end position="235"/>
    </location>
</feature>
<evidence type="ECO:0000313" key="3">
    <source>
        <dbReference type="Proteomes" id="UP000696294"/>
    </source>
</evidence>
<dbReference type="SUPFAM" id="SSF56112">
    <property type="entry name" value="Protein kinase-like (PK-like)"/>
    <property type="match status" value="1"/>
</dbReference>
<dbReference type="InterPro" id="IPR002575">
    <property type="entry name" value="Aminoglycoside_PTrfase"/>
</dbReference>
<proteinExistence type="predicted"/>
<comment type="caution">
    <text evidence="2">The sequence shown here is derived from an EMBL/GenBank/DDBJ whole genome shotgun (WGS) entry which is preliminary data.</text>
</comment>
<dbReference type="InterPro" id="IPR011009">
    <property type="entry name" value="Kinase-like_dom_sf"/>
</dbReference>
<dbReference type="Pfam" id="PF01636">
    <property type="entry name" value="APH"/>
    <property type="match status" value="1"/>
</dbReference>
<accession>A0ABX1BCC3</accession>
<keyword evidence="3" id="KW-1185">Reference proteome</keyword>
<dbReference type="RefSeq" id="WP_168017174.1">
    <property type="nucleotide sequence ID" value="NZ_JAATEP010000038.1"/>
</dbReference>
<reference evidence="2 3" key="1">
    <citation type="submission" date="2020-03" db="EMBL/GenBank/DDBJ databases">
        <title>WGS of actinomycetes isolated from Thailand.</title>
        <authorList>
            <person name="Thawai C."/>
        </authorList>
    </citation>
    <scope>NUCLEOTIDE SEQUENCE [LARGE SCALE GENOMIC DNA]</scope>
    <source>
        <strain evidence="2 3">FMUSA5-5</strain>
    </source>
</reference>
<organism evidence="2 3">
    <name type="scientific">Nonomuraea composti</name>
    <dbReference type="NCBI Taxonomy" id="2720023"/>
    <lineage>
        <taxon>Bacteria</taxon>
        <taxon>Bacillati</taxon>
        <taxon>Actinomycetota</taxon>
        <taxon>Actinomycetes</taxon>
        <taxon>Streptosporangiales</taxon>
        <taxon>Streptosporangiaceae</taxon>
        <taxon>Nonomuraea</taxon>
    </lineage>
</organism>
<sequence>MTLADHVTRLLATPVTPTADHSWDDTTTHIQRFRLPTGEEIIAKHNTTAAMFAREHHALRHWAPALAPHAPRLIAADPEHHLLVMTALPGTPLCDQRLDPTSEQHAYRQAGRLLRRLHAAAPPQLLPDFGQQRAAYIRAQLAGDTAPLTAEELAFTHACLTRLEDLPPQSAVPSHLDFTSRNLLLSEGGTVSVIDFETSRYEAAGRDFLRISMRALLARDDLRDAFYEGYGRQPSPAEQHLMSLCGAADAAAIAVTATANRQDRFTAEGHIALQHFMRTNNAPAVP</sequence>